<proteinExistence type="predicted"/>
<organism evidence="2 3">
    <name type="scientific">Chroococcidiopsis cubana SAG 39.79</name>
    <dbReference type="NCBI Taxonomy" id="388085"/>
    <lineage>
        <taxon>Bacteria</taxon>
        <taxon>Bacillati</taxon>
        <taxon>Cyanobacteriota</taxon>
        <taxon>Cyanophyceae</taxon>
        <taxon>Chroococcidiopsidales</taxon>
        <taxon>Chroococcidiopsidaceae</taxon>
        <taxon>Chroococcidiopsis</taxon>
    </lineage>
</organism>
<evidence type="ECO:0000256" key="1">
    <source>
        <dbReference type="SAM" id="MobiDB-lite"/>
    </source>
</evidence>
<dbReference type="EMBL" id="RSCK01000001">
    <property type="protein sequence ID" value="RUT14659.1"/>
    <property type="molecule type" value="Genomic_DNA"/>
</dbReference>
<sequence>MAERTGILGKFLALVQGEVAADTLEAYRRAGQAVYDLLQQVEERRLALKIQSLNPWTVDPATQTQFLCAWNAFVLQTLGDRFLEADYGANPATAGYVPPITAKQALAFYTQVGSWLKRAYQAGTNPDYRLDVSLPANLPAWGENESCPNTHLDGTIAATRLLRTHAESAIAVFESEALPADKQAVVNQFHQLLASATSEAEYAEQLWAPNLPQEVHEQVEQHAKSALEQYYHLGQILAMPQLLDPSQTVETRASSPFSTSQRSRPLPGETGFDPWCLTDPAVRDDWQRPPETKEAIELLLGHYYCCPWAPIYVVKHPVQIGDRQINTSQEFTLDVSAEAVFDGGAFKRQILVGSFQSSPDLNYCAPRPSNRRRESRRRGC</sequence>
<evidence type="ECO:0000313" key="3">
    <source>
        <dbReference type="Proteomes" id="UP000282574"/>
    </source>
</evidence>
<gene>
    <name evidence="2" type="ORF">DSM107010_02050</name>
</gene>
<feature type="region of interest" description="Disordered" evidence="1">
    <location>
        <begin position="248"/>
        <end position="271"/>
    </location>
</feature>
<keyword evidence="3" id="KW-1185">Reference proteome</keyword>
<evidence type="ECO:0000313" key="2">
    <source>
        <dbReference type="EMBL" id="RUT14659.1"/>
    </source>
</evidence>
<reference evidence="2 3" key="1">
    <citation type="journal article" date="2019" name="Genome Biol. Evol.">
        <title>Day and night: Metabolic profiles and evolutionary relationships of six axenic non-marine cyanobacteria.</title>
        <authorList>
            <person name="Will S.E."/>
            <person name="Henke P."/>
            <person name="Boedeker C."/>
            <person name="Huang S."/>
            <person name="Brinkmann H."/>
            <person name="Rohde M."/>
            <person name="Jarek M."/>
            <person name="Friedl T."/>
            <person name="Seufert S."/>
            <person name="Schumacher M."/>
            <person name="Overmann J."/>
            <person name="Neumann-Schaal M."/>
            <person name="Petersen J."/>
        </authorList>
    </citation>
    <scope>NUCLEOTIDE SEQUENCE [LARGE SCALE GENOMIC DNA]</scope>
    <source>
        <strain evidence="2 3">SAG 39.79</strain>
    </source>
</reference>
<accession>A0AB37UTC2</accession>
<comment type="caution">
    <text evidence="2">The sequence shown here is derived from an EMBL/GenBank/DDBJ whole genome shotgun (WGS) entry which is preliminary data.</text>
</comment>
<dbReference type="Proteomes" id="UP000282574">
    <property type="component" value="Unassembled WGS sequence"/>
</dbReference>
<dbReference type="RefSeq" id="WP_106165909.1">
    <property type="nucleotide sequence ID" value="NZ_JAVKZF010000005.1"/>
</dbReference>
<dbReference type="AlphaFoldDB" id="A0AB37UTC2"/>
<feature type="compositionally biased region" description="Polar residues" evidence="1">
    <location>
        <begin position="248"/>
        <end position="263"/>
    </location>
</feature>
<protein>
    <submittedName>
        <fullName evidence="2">Uncharacterized protein</fullName>
    </submittedName>
</protein>
<name>A0AB37UTC2_9CYAN</name>